<evidence type="ECO:0000313" key="1">
    <source>
        <dbReference type="EMBL" id="KGO28463.1"/>
    </source>
</evidence>
<keyword evidence="2" id="KW-1185">Reference proteome</keyword>
<accession>A0ABR4XPZ3</accession>
<dbReference type="Proteomes" id="UP000030023">
    <property type="component" value="Unassembled WGS sequence"/>
</dbReference>
<organism evidence="1 2">
    <name type="scientific">Oenococcus alcoholitolerans</name>
    <dbReference type="NCBI Taxonomy" id="931074"/>
    <lineage>
        <taxon>Bacteria</taxon>
        <taxon>Bacillati</taxon>
        <taxon>Bacillota</taxon>
        <taxon>Bacilli</taxon>
        <taxon>Lactobacillales</taxon>
        <taxon>Lactobacillaceae</taxon>
        <taxon>Oenococcus</taxon>
    </lineage>
</organism>
<comment type="caution">
    <text evidence="1">The sequence shown here is derived from an EMBL/GenBank/DDBJ whole genome shotgun (WGS) entry which is preliminary data.</text>
</comment>
<protein>
    <submittedName>
        <fullName evidence="1">Uncharacterized protein</fullName>
    </submittedName>
</protein>
<reference evidence="1 2" key="1">
    <citation type="journal article" date="2014" name="Antonie Van Leeuwenhoek">
        <title>Oenococcus alcoholitolerans sp. nov., a lactic acid bacteria isolated from cachaca and ethanol fermentation processes.</title>
        <authorList>
            <person name="Badotti F."/>
            <person name="Moreira A.P."/>
            <person name="Tonon L.A."/>
            <person name="de Lucena B.T."/>
            <person name="Gomes Fde C."/>
            <person name="Kruger R."/>
            <person name="Thompson C.C."/>
            <person name="de Morais M.A.Jr."/>
            <person name="Rosa C.A."/>
            <person name="Thompson F.L."/>
        </authorList>
    </citation>
    <scope>NUCLEOTIDE SEQUENCE [LARGE SCALE GENOMIC DNA]</scope>
    <source>
        <strain evidence="1 2">UFRJ-M7.2.18</strain>
    </source>
</reference>
<sequence length="121" mass="14348">MPNNDSKLKILLQQINHLDDYYLDNISEYGLRLKSVDVDPSERKWDFCFKLKNFPASDFLTHFYLDIHHTFLDENIDAGINLDVEQKSSVKQLEDYWQLVLNISNLDNPYTREAARSLDFF</sequence>
<dbReference type="EMBL" id="AXCV01000360">
    <property type="protein sequence ID" value="KGO28463.1"/>
    <property type="molecule type" value="Genomic_DNA"/>
</dbReference>
<proteinExistence type="predicted"/>
<evidence type="ECO:0000313" key="2">
    <source>
        <dbReference type="Proteomes" id="UP000030023"/>
    </source>
</evidence>
<name>A0ABR4XPZ3_9LACO</name>
<gene>
    <name evidence="1" type="ORF">Q757_07195</name>
</gene>